<sequence length="278" mass="31368">MAVVGKHGKRYLEASEPAEPRPGQWGSFEELVEWSGMLEDRPPVATGETGVDHYIVQPFQLLSIYPRAYLYPRFINDTVADRFIEIASKQLSRSGLALRKGEKMTEQEDVRTSSGTFLGVKDPLLAFAEEKIARVTGIPSGYMEPYNVLRYENGQHYYSHLDAFPEKDYGPQNSQRIATVLLYLTSVEEGGETVFLLEGAKGLERLPTIDYKKCDTGIKYKPRKGDALLFWDIMPTGRLDQRALHGGCPVIQGTKWAATKWIRNRCMRPSCIDKGVVE</sequence>
<dbReference type="EMBL" id="JASFZW010000008">
    <property type="protein sequence ID" value="KAK2076861.1"/>
    <property type="molecule type" value="Genomic_DNA"/>
</dbReference>
<dbReference type="Gene3D" id="2.60.120.620">
    <property type="entry name" value="q2cbj1_9rhob like domain"/>
    <property type="match status" value="1"/>
</dbReference>
<feature type="domain" description="Fe2OG dioxygenase" evidence="8">
    <location>
        <begin position="141"/>
        <end position="264"/>
    </location>
</feature>
<dbReference type="SMART" id="SM00702">
    <property type="entry name" value="P4Hc"/>
    <property type="match status" value="1"/>
</dbReference>
<evidence type="ECO:0000256" key="6">
    <source>
        <dbReference type="ARBA" id="ARBA00023004"/>
    </source>
</evidence>
<evidence type="ECO:0000313" key="10">
    <source>
        <dbReference type="Proteomes" id="UP001255856"/>
    </source>
</evidence>
<evidence type="ECO:0000256" key="1">
    <source>
        <dbReference type="ARBA" id="ARBA00001961"/>
    </source>
</evidence>
<dbReference type="AlphaFoldDB" id="A0AAD9MMF8"/>
<evidence type="ECO:0000313" key="9">
    <source>
        <dbReference type="EMBL" id="KAK2076861.1"/>
    </source>
</evidence>
<organism evidence="9 10">
    <name type="scientific">Prototheca wickerhamii</name>
    <dbReference type="NCBI Taxonomy" id="3111"/>
    <lineage>
        <taxon>Eukaryota</taxon>
        <taxon>Viridiplantae</taxon>
        <taxon>Chlorophyta</taxon>
        <taxon>core chlorophytes</taxon>
        <taxon>Trebouxiophyceae</taxon>
        <taxon>Chlorellales</taxon>
        <taxon>Chlorellaceae</taxon>
        <taxon>Prototheca</taxon>
    </lineage>
</organism>
<proteinExistence type="predicted"/>
<gene>
    <name evidence="9" type="ORF">QBZ16_005088</name>
</gene>
<keyword evidence="4" id="KW-0223">Dioxygenase</keyword>
<name>A0AAD9MMF8_PROWI</name>
<dbReference type="GO" id="GO:0005789">
    <property type="term" value="C:endoplasmic reticulum membrane"/>
    <property type="evidence" value="ECO:0007669"/>
    <property type="project" value="UniProtKB-SubCell"/>
</dbReference>
<accession>A0AAD9MMF8</accession>
<reference evidence="9" key="1">
    <citation type="submission" date="2021-01" db="EMBL/GenBank/DDBJ databases">
        <authorList>
            <person name="Eckstrom K.M.E."/>
        </authorList>
    </citation>
    <scope>NUCLEOTIDE SEQUENCE</scope>
    <source>
        <strain evidence="9">UVCC 0001</strain>
    </source>
</reference>
<evidence type="ECO:0000256" key="2">
    <source>
        <dbReference type="ARBA" id="ARBA00004648"/>
    </source>
</evidence>
<protein>
    <recommendedName>
        <fullName evidence="8">Fe2OG dioxygenase domain-containing protein</fullName>
    </recommendedName>
</protein>
<keyword evidence="10" id="KW-1185">Reference proteome</keyword>
<keyword evidence="6" id="KW-0408">Iron</keyword>
<dbReference type="GO" id="GO:0005506">
    <property type="term" value="F:iron ion binding"/>
    <property type="evidence" value="ECO:0007669"/>
    <property type="project" value="InterPro"/>
</dbReference>
<dbReference type="GO" id="GO:0004656">
    <property type="term" value="F:procollagen-proline 4-dioxygenase activity"/>
    <property type="evidence" value="ECO:0007669"/>
    <property type="project" value="UniProtKB-EC"/>
</dbReference>
<evidence type="ECO:0000256" key="7">
    <source>
        <dbReference type="ARBA" id="ARBA00049169"/>
    </source>
</evidence>
<comment type="cofactor">
    <cofactor evidence="1">
        <name>L-ascorbate</name>
        <dbReference type="ChEBI" id="CHEBI:38290"/>
    </cofactor>
</comment>
<evidence type="ECO:0000256" key="3">
    <source>
        <dbReference type="ARBA" id="ARBA00022723"/>
    </source>
</evidence>
<comment type="caution">
    <text evidence="9">The sequence shown here is derived from an EMBL/GenBank/DDBJ whole genome shotgun (WGS) entry which is preliminary data.</text>
</comment>
<comment type="catalytic activity">
    <reaction evidence="7">
        <text>L-prolyl-[collagen] + 2-oxoglutarate + O2 = trans-4-hydroxy-L-prolyl-[collagen] + succinate + CO2</text>
        <dbReference type="Rhea" id="RHEA:18945"/>
        <dbReference type="Rhea" id="RHEA-COMP:11676"/>
        <dbReference type="Rhea" id="RHEA-COMP:11680"/>
        <dbReference type="ChEBI" id="CHEBI:15379"/>
        <dbReference type="ChEBI" id="CHEBI:16526"/>
        <dbReference type="ChEBI" id="CHEBI:16810"/>
        <dbReference type="ChEBI" id="CHEBI:30031"/>
        <dbReference type="ChEBI" id="CHEBI:50342"/>
        <dbReference type="ChEBI" id="CHEBI:61965"/>
        <dbReference type="EC" id="1.14.11.2"/>
    </reaction>
</comment>
<evidence type="ECO:0000256" key="4">
    <source>
        <dbReference type="ARBA" id="ARBA00022964"/>
    </source>
</evidence>
<dbReference type="PANTHER" id="PTHR10869">
    <property type="entry name" value="PROLYL 4-HYDROXYLASE ALPHA SUBUNIT"/>
    <property type="match status" value="1"/>
</dbReference>
<dbReference type="Pfam" id="PF13640">
    <property type="entry name" value="2OG-FeII_Oxy_3"/>
    <property type="match status" value="1"/>
</dbReference>
<evidence type="ECO:0000256" key="5">
    <source>
        <dbReference type="ARBA" id="ARBA00023002"/>
    </source>
</evidence>
<dbReference type="PROSITE" id="PS51471">
    <property type="entry name" value="FE2OG_OXY"/>
    <property type="match status" value="1"/>
</dbReference>
<dbReference type="InterPro" id="IPR006620">
    <property type="entry name" value="Pro_4_hyd_alph"/>
</dbReference>
<dbReference type="InterPro" id="IPR044862">
    <property type="entry name" value="Pro_4_hyd_alph_FE2OG_OXY"/>
</dbReference>
<dbReference type="InterPro" id="IPR005123">
    <property type="entry name" value="Oxoglu/Fe-dep_dioxygenase_dom"/>
</dbReference>
<dbReference type="Proteomes" id="UP001255856">
    <property type="component" value="Unassembled WGS sequence"/>
</dbReference>
<keyword evidence="3" id="KW-0479">Metal-binding</keyword>
<dbReference type="PANTHER" id="PTHR10869:SF246">
    <property type="entry name" value="TRANSMEMBRANE PROLYL 4-HYDROXYLASE"/>
    <property type="match status" value="1"/>
</dbReference>
<dbReference type="InterPro" id="IPR045054">
    <property type="entry name" value="P4HA-like"/>
</dbReference>
<dbReference type="GO" id="GO:0031418">
    <property type="term" value="F:L-ascorbic acid binding"/>
    <property type="evidence" value="ECO:0007669"/>
    <property type="project" value="InterPro"/>
</dbReference>
<evidence type="ECO:0000259" key="8">
    <source>
        <dbReference type="PROSITE" id="PS51471"/>
    </source>
</evidence>
<comment type="subcellular location">
    <subcellularLocation>
        <location evidence="2">Endoplasmic reticulum membrane</location>
        <topology evidence="2">Single-pass type II membrane protein</topology>
    </subcellularLocation>
</comment>
<keyword evidence="5" id="KW-0560">Oxidoreductase</keyword>